<dbReference type="EMBL" id="JAAXOU010000028">
    <property type="protein sequence ID" value="NKY13548.1"/>
    <property type="molecule type" value="Genomic_DNA"/>
</dbReference>
<dbReference type="AlphaFoldDB" id="A0AA44DBS4"/>
<sequence length="206" mass="22471">MSGGPGRTTIASIVEGEGELTALPVLVRRMLYQEQIWDADVRRPFLVGRGRLVKQGGLEAAIEVVARGLPSPCEGGVLVVIDADDDCPATFGPELLRRAEAVRPGLRVSVVLANREFESWFLAAAPSLGGRAGLPEGLEVPEDSETRRDCKGWLSHQRADRGRYRPRVDQAALADAFDLELAGKNSRSFRKFTQDVNYLITGTRGK</sequence>
<dbReference type="RefSeq" id="WP_168437800.1">
    <property type="nucleotide sequence ID" value="NZ_JAAXOU010000028.1"/>
</dbReference>
<proteinExistence type="predicted"/>
<keyword evidence="2" id="KW-1185">Reference proteome</keyword>
<organism evidence="1 2">
    <name type="scientific">Streptomyces somaliensis (strain ATCC 33201 / DSM 40738 / JCM 12659 / KCTC 9044 / NCTC 11332 / NRRL B-12077 / IP 733)</name>
    <dbReference type="NCBI Taxonomy" id="1134445"/>
    <lineage>
        <taxon>Bacteria</taxon>
        <taxon>Bacillati</taxon>
        <taxon>Actinomycetota</taxon>
        <taxon>Actinomycetes</taxon>
        <taxon>Kitasatosporales</taxon>
        <taxon>Streptomycetaceae</taxon>
        <taxon>Streptomyces</taxon>
    </lineage>
</organism>
<comment type="caution">
    <text evidence="1">The sequence shown here is derived from an EMBL/GenBank/DDBJ whole genome shotgun (WGS) entry which is preliminary data.</text>
</comment>
<dbReference type="Pfam" id="PF14103">
    <property type="entry name" value="DUF4276"/>
    <property type="match status" value="1"/>
</dbReference>
<reference evidence="1 2" key="1">
    <citation type="submission" date="2020-04" db="EMBL/GenBank/DDBJ databases">
        <title>MicrobeNet Type strains.</title>
        <authorList>
            <person name="Nicholson A.C."/>
        </authorList>
    </citation>
    <scope>NUCLEOTIDE SEQUENCE [LARGE SCALE GENOMIC DNA]</scope>
    <source>
        <strain evidence="1 2">DSM 40738</strain>
    </source>
</reference>
<gene>
    <name evidence="1" type="ORF">HGA06_04970</name>
</gene>
<dbReference type="Proteomes" id="UP000570003">
    <property type="component" value="Unassembled WGS sequence"/>
</dbReference>
<dbReference type="InterPro" id="IPR025455">
    <property type="entry name" value="DUF4276"/>
</dbReference>
<evidence type="ECO:0000313" key="2">
    <source>
        <dbReference type="Proteomes" id="UP000570003"/>
    </source>
</evidence>
<accession>A0AA44DBS4</accession>
<protein>
    <submittedName>
        <fullName evidence="1">DUF4276 family protein</fullName>
    </submittedName>
</protein>
<name>A0AA44DBS4_STRE0</name>
<evidence type="ECO:0000313" key="1">
    <source>
        <dbReference type="EMBL" id="NKY13548.1"/>
    </source>
</evidence>